<dbReference type="AlphaFoldDB" id="V8N5K2"/>
<dbReference type="Pfam" id="PF00050">
    <property type="entry name" value="Kazal_1"/>
    <property type="match status" value="2"/>
</dbReference>
<comment type="subcellular location">
    <subcellularLocation>
        <location evidence="1">Secreted</location>
    </subcellularLocation>
</comment>
<evidence type="ECO:0000313" key="8">
    <source>
        <dbReference type="Proteomes" id="UP000018936"/>
    </source>
</evidence>
<dbReference type="InterPro" id="IPR051597">
    <property type="entry name" value="Bifunctional_prot_inhibitor"/>
</dbReference>
<accession>V8N5K2</accession>
<organism evidence="7 8">
    <name type="scientific">Ophiophagus hannah</name>
    <name type="common">King cobra</name>
    <name type="synonym">Naja hannah</name>
    <dbReference type="NCBI Taxonomy" id="8665"/>
    <lineage>
        <taxon>Eukaryota</taxon>
        <taxon>Metazoa</taxon>
        <taxon>Chordata</taxon>
        <taxon>Craniata</taxon>
        <taxon>Vertebrata</taxon>
        <taxon>Euteleostomi</taxon>
        <taxon>Lepidosauria</taxon>
        <taxon>Squamata</taxon>
        <taxon>Bifurcata</taxon>
        <taxon>Unidentata</taxon>
        <taxon>Episquamata</taxon>
        <taxon>Toxicofera</taxon>
        <taxon>Serpentes</taxon>
        <taxon>Colubroidea</taxon>
        <taxon>Elapidae</taxon>
        <taxon>Elapinae</taxon>
        <taxon>Ophiophagus</taxon>
    </lineage>
</organism>
<evidence type="ECO:0000256" key="4">
    <source>
        <dbReference type="ARBA" id="ARBA00022900"/>
    </source>
</evidence>
<keyword evidence="2" id="KW-0964">Secreted</keyword>
<name>V8N5K2_OPHHA</name>
<proteinExistence type="predicted"/>
<dbReference type="GO" id="GO:0004867">
    <property type="term" value="F:serine-type endopeptidase inhibitor activity"/>
    <property type="evidence" value="ECO:0007669"/>
    <property type="project" value="UniProtKB-KW"/>
</dbReference>
<dbReference type="PRINTS" id="PR00290">
    <property type="entry name" value="KAZALINHBTR"/>
</dbReference>
<evidence type="ECO:0000313" key="7">
    <source>
        <dbReference type="EMBL" id="ETE56938.1"/>
    </source>
</evidence>
<dbReference type="PROSITE" id="PS00282">
    <property type="entry name" value="KAZAL_1"/>
    <property type="match status" value="2"/>
</dbReference>
<evidence type="ECO:0000256" key="5">
    <source>
        <dbReference type="ARBA" id="ARBA00023157"/>
    </source>
</evidence>
<dbReference type="InterPro" id="IPR001239">
    <property type="entry name" value="Prot_inh_Kazal-m"/>
</dbReference>
<sequence length="151" mass="17004">MDDRSLFLKYYICKEGVNFAYKRGSVTEAMEEEIQCGDKEQVACTLEYLPHCGSDGKTYANQCLFCNAVVFIVRTTQKKPARRSTMRTVPLMEKPMIISVSSVMHIYAIEEEGKPIQCGDKEQVACTLEYLPHCGSDGKTYANQCLFCNAV</sequence>
<keyword evidence="8" id="KW-1185">Reference proteome</keyword>
<feature type="domain" description="Kazal-like" evidence="6">
    <location>
        <begin position="112"/>
        <end position="151"/>
    </location>
</feature>
<comment type="caution">
    <text evidence="7">The sequence shown here is derived from an EMBL/GenBank/DDBJ whole genome shotgun (WGS) entry which is preliminary data.</text>
</comment>
<reference evidence="7 8" key="1">
    <citation type="journal article" date="2013" name="Proc. Natl. Acad. Sci. U.S.A.">
        <title>The king cobra genome reveals dynamic gene evolution and adaptation in the snake venom system.</title>
        <authorList>
            <person name="Vonk F.J."/>
            <person name="Casewell N.R."/>
            <person name="Henkel C.V."/>
            <person name="Heimberg A.M."/>
            <person name="Jansen H.J."/>
            <person name="McCleary R.J."/>
            <person name="Kerkkamp H.M."/>
            <person name="Vos R.A."/>
            <person name="Guerreiro I."/>
            <person name="Calvete J.J."/>
            <person name="Wuster W."/>
            <person name="Woods A.E."/>
            <person name="Logan J.M."/>
            <person name="Harrison R.A."/>
            <person name="Castoe T.A."/>
            <person name="de Koning A.P."/>
            <person name="Pollock D.D."/>
            <person name="Yandell M."/>
            <person name="Calderon D."/>
            <person name="Renjifo C."/>
            <person name="Currier R.B."/>
            <person name="Salgado D."/>
            <person name="Pla D."/>
            <person name="Sanz L."/>
            <person name="Hyder A.S."/>
            <person name="Ribeiro J.M."/>
            <person name="Arntzen J.W."/>
            <person name="van den Thillart G.E."/>
            <person name="Boetzer M."/>
            <person name="Pirovano W."/>
            <person name="Dirks R.P."/>
            <person name="Spaink H.P."/>
            <person name="Duboule D."/>
            <person name="McGlinn E."/>
            <person name="Kini R.M."/>
            <person name="Richardson M.K."/>
        </authorList>
    </citation>
    <scope>NUCLEOTIDE SEQUENCE</scope>
    <source>
        <tissue evidence="7">Blood</tissue>
    </source>
</reference>
<evidence type="ECO:0000259" key="6">
    <source>
        <dbReference type="PROSITE" id="PS51465"/>
    </source>
</evidence>
<keyword evidence="4" id="KW-0722">Serine protease inhibitor</keyword>
<dbReference type="EMBL" id="AZIM01010847">
    <property type="protein sequence ID" value="ETE56938.1"/>
    <property type="molecule type" value="Genomic_DNA"/>
</dbReference>
<dbReference type="PANTHER" id="PTHR47729">
    <property type="entry name" value="SERINE PEPTIDASE INHIBITOR, KAZAL TYPE 2, TANDEM DUPLICATE 1-RELATED"/>
    <property type="match status" value="1"/>
</dbReference>
<dbReference type="OrthoDB" id="126772at2759"/>
<dbReference type="InterPro" id="IPR002350">
    <property type="entry name" value="Kazal_dom"/>
</dbReference>
<feature type="domain" description="Kazal-like" evidence="6">
    <location>
        <begin position="30"/>
        <end position="70"/>
    </location>
</feature>
<dbReference type="Gene3D" id="3.30.60.30">
    <property type="match status" value="2"/>
</dbReference>
<dbReference type="SUPFAM" id="SSF100895">
    <property type="entry name" value="Kazal-type serine protease inhibitors"/>
    <property type="match status" value="2"/>
</dbReference>
<keyword evidence="3" id="KW-0646">Protease inhibitor</keyword>
<dbReference type="InterPro" id="IPR036058">
    <property type="entry name" value="Kazal_dom_sf"/>
</dbReference>
<evidence type="ECO:0000256" key="1">
    <source>
        <dbReference type="ARBA" id="ARBA00004613"/>
    </source>
</evidence>
<protein>
    <recommendedName>
        <fullName evidence="6">Kazal-like domain-containing protein</fullName>
    </recommendedName>
</protein>
<evidence type="ECO:0000256" key="2">
    <source>
        <dbReference type="ARBA" id="ARBA00022525"/>
    </source>
</evidence>
<dbReference type="SMART" id="SM00280">
    <property type="entry name" value="KAZAL"/>
    <property type="match status" value="2"/>
</dbReference>
<dbReference type="PROSITE" id="PS51465">
    <property type="entry name" value="KAZAL_2"/>
    <property type="match status" value="2"/>
</dbReference>
<feature type="non-terminal residue" evidence="7">
    <location>
        <position position="151"/>
    </location>
</feature>
<dbReference type="GO" id="GO:0005576">
    <property type="term" value="C:extracellular region"/>
    <property type="evidence" value="ECO:0007669"/>
    <property type="project" value="UniProtKB-SubCell"/>
</dbReference>
<gene>
    <name evidence="7" type="ORF">L345_17350</name>
</gene>
<keyword evidence="5" id="KW-1015">Disulfide bond</keyword>
<dbReference type="Proteomes" id="UP000018936">
    <property type="component" value="Unassembled WGS sequence"/>
</dbReference>
<dbReference type="PANTHER" id="PTHR47729:SF1">
    <property type="entry name" value="OVOMUCOID-LIKE-RELATED"/>
    <property type="match status" value="1"/>
</dbReference>
<evidence type="ECO:0000256" key="3">
    <source>
        <dbReference type="ARBA" id="ARBA00022690"/>
    </source>
</evidence>
<dbReference type="CDD" id="cd00104">
    <property type="entry name" value="KAZAL_FS"/>
    <property type="match status" value="2"/>
</dbReference>